<feature type="compositionally biased region" description="Basic and acidic residues" evidence="1">
    <location>
        <begin position="207"/>
        <end position="216"/>
    </location>
</feature>
<dbReference type="InterPro" id="IPR023977">
    <property type="entry name" value="MbnP-like"/>
</dbReference>
<gene>
    <name evidence="4" type="ORF">KR51_00002780</name>
</gene>
<dbReference type="InterPro" id="IPR046863">
    <property type="entry name" value="MbnP-like_dom"/>
</dbReference>
<dbReference type="AlphaFoldDB" id="U5DTG0"/>
<name>U5DTG0_9CHRO</name>
<dbReference type="Proteomes" id="UP000016960">
    <property type="component" value="Unassembled WGS sequence"/>
</dbReference>
<dbReference type="EMBL" id="ASSJ01000004">
    <property type="protein sequence ID" value="ERN42970.1"/>
    <property type="molecule type" value="Genomic_DNA"/>
</dbReference>
<dbReference type="Pfam" id="PF20243">
    <property type="entry name" value="MbnP"/>
    <property type="match status" value="1"/>
</dbReference>
<dbReference type="STRING" id="582515.KR51_00002780"/>
<evidence type="ECO:0000313" key="4">
    <source>
        <dbReference type="EMBL" id="ERN42970.1"/>
    </source>
</evidence>
<dbReference type="eggNOG" id="ENOG5030DUI">
    <property type="taxonomic scope" value="Bacteria"/>
</dbReference>
<feature type="domain" description="Copper-binding protein MbnP-like" evidence="3">
    <location>
        <begin position="35"/>
        <end position="301"/>
    </location>
</feature>
<comment type="caution">
    <text evidence="4">The sequence shown here is derived from an EMBL/GenBank/DDBJ whole genome shotgun (WGS) entry which is preliminary data.</text>
</comment>
<dbReference type="InParanoid" id="U5DTG0"/>
<feature type="chain" id="PRO_5004659015" description="Copper-binding protein MbnP-like domain-containing protein" evidence="2">
    <location>
        <begin position="23"/>
        <end position="337"/>
    </location>
</feature>
<evidence type="ECO:0000256" key="2">
    <source>
        <dbReference type="SAM" id="SignalP"/>
    </source>
</evidence>
<proteinExistence type="predicted"/>
<keyword evidence="5" id="KW-1185">Reference proteome</keyword>
<dbReference type="RefSeq" id="WP_022604018.1">
    <property type="nucleotide sequence ID" value="NZ_ASSJ01000004.1"/>
</dbReference>
<organism evidence="4 5">
    <name type="scientific">Rubidibacter lacunae KORDI 51-2</name>
    <dbReference type="NCBI Taxonomy" id="582515"/>
    <lineage>
        <taxon>Bacteria</taxon>
        <taxon>Bacillati</taxon>
        <taxon>Cyanobacteriota</taxon>
        <taxon>Cyanophyceae</taxon>
        <taxon>Oscillatoriophycideae</taxon>
        <taxon>Chroococcales</taxon>
        <taxon>Aphanothecaceae</taxon>
        <taxon>Rubidibacter</taxon>
    </lineage>
</organism>
<reference evidence="4 5" key="1">
    <citation type="submission" date="2013-05" db="EMBL/GenBank/DDBJ databases">
        <title>Draft genome sequence of Rubidibacter lacunae KORDI 51-2.</title>
        <authorList>
            <person name="Choi D.H."/>
            <person name="Noh J.H."/>
            <person name="Kwon K.-K."/>
            <person name="Lee J.-H."/>
            <person name="Ryu J.-Y."/>
        </authorList>
    </citation>
    <scope>NUCLEOTIDE SEQUENCE [LARGE SCALE GENOMIC DNA]</scope>
    <source>
        <strain evidence="4 5">KORDI 51-2</strain>
    </source>
</reference>
<keyword evidence="2" id="KW-0732">Signal</keyword>
<dbReference type="OrthoDB" id="64245at2"/>
<sequence length="337" mass="36135">MGWLDRRTVRAFVGAAIASVLAGVTATQAQEAERQPVQVVFAARVGDRVFACGETYDLGRTAMLLQPADFRFYVSKVALIDTNGRAVPVVLEQDGKWQHKDLTLLDFEDRTGACDNGTVETRDRVVGTVPAGDYRGVRFLLGVPFDLNHADAVTAPSPLNLTSMWWNWQGGYKFLRLDLSAPMAAAVDGTMPDMPNMSDVSNHGGHGGHDGRESKQHGSSHGHHGDNHVSHSSGYSLHLGSSGCEVPVGARQPTHCRYPNVVEVTLEGYEPGRSVVVADLGALVANSDLSSNAPDTPLGCMSGPDDADCQPVFNQLGLPFAAANAGDDEVQHFFRLE</sequence>
<accession>U5DTG0</accession>
<evidence type="ECO:0000256" key="1">
    <source>
        <dbReference type="SAM" id="MobiDB-lite"/>
    </source>
</evidence>
<feature type="signal peptide" evidence="2">
    <location>
        <begin position="1"/>
        <end position="22"/>
    </location>
</feature>
<feature type="region of interest" description="Disordered" evidence="1">
    <location>
        <begin position="190"/>
        <end position="234"/>
    </location>
</feature>
<protein>
    <recommendedName>
        <fullName evidence="3">Copper-binding protein MbnP-like domain-containing protein</fullName>
    </recommendedName>
</protein>
<dbReference type="NCBIfam" id="TIGR04052">
    <property type="entry name" value="MbnP_like_WxW"/>
    <property type="match status" value="1"/>
</dbReference>
<evidence type="ECO:0000259" key="3">
    <source>
        <dbReference type="Pfam" id="PF20243"/>
    </source>
</evidence>
<evidence type="ECO:0000313" key="5">
    <source>
        <dbReference type="Proteomes" id="UP000016960"/>
    </source>
</evidence>